<dbReference type="InterPro" id="IPR009030">
    <property type="entry name" value="Growth_fac_rcpt_cys_sf"/>
</dbReference>
<feature type="domain" description="EGF-like" evidence="14">
    <location>
        <begin position="3873"/>
        <end position="3914"/>
    </location>
</feature>
<keyword evidence="17" id="KW-1185">Reference proteome</keyword>
<evidence type="ECO:0000256" key="8">
    <source>
        <dbReference type="ARBA" id="ARBA00023157"/>
    </source>
</evidence>
<evidence type="ECO:0000256" key="6">
    <source>
        <dbReference type="ARBA" id="ARBA00022737"/>
    </source>
</evidence>
<feature type="domain" description="Ig-like" evidence="15">
    <location>
        <begin position="889"/>
        <end position="980"/>
    </location>
</feature>
<dbReference type="SUPFAM" id="SSF57196">
    <property type="entry name" value="EGF/Laminin"/>
    <property type="match status" value="1"/>
</dbReference>
<feature type="domain" description="Ig-like" evidence="15">
    <location>
        <begin position="1190"/>
        <end position="1280"/>
    </location>
</feature>
<feature type="domain" description="Ig-like" evidence="15">
    <location>
        <begin position="2581"/>
        <end position="2667"/>
    </location>
</feature>
<feature type="region of interest" description="Disordered" evidence="12">
    <location>
        <begin position="3351"/>
        <end position="3374"/>
    </location>
</feature>
<feature type="domain" description="Ig-like" evidence="15">
    <location>
        <begin position="2857"/>
        <end position="2945"/>
    </location>
</feature>
<dbReference type="InterPro" id="IPR036383">
    <property type="entry name" value="TSP1_rpt_sf"/>
</dbReference>
<dbReference type="SMART" id="SM00209">
    <property type="entry name" value="TSP1"/>
    <property type="match status" value="6"/>
</dbReference>
<reference evidence="18" key="2">
    <citation type="submission" date="2023-11" db="UniProtKB">
        <authorList>
            <consortium name="WormBaseParasite"/>
        </authorList>
    </citation>
    <scope>IDENTIFICATION</scope>
</reference>
<dbReference type="Gene3D" id="2.10.25.10">
    <property type="entry name" value="Laminin"/>
    <property type="match status" value="7"/>
</dbReference>
<feature type="domain" description="Ig-like" evidence="15">
    <location>
        <begin position="987"/>
        <end position="1077"/>
    </location>
</feature>
<evidence type="ECO:0000256" key="12">
    <source>
        <dbReference type="SAM" id="MobiDB-lite"/>
    </source>
</evidence>
<evidence type="ECO:0008006" key="19">
    <source>
        <dbReference type="Google" id="ProtNLM"/>
    </source>
</evidence>
<dbReference type="InterPro" id="IPR000742">
    <property type="entry name" value="EGF"/>
</dbReference>
<dbReference type="SMART" id="SM00409">
    <property type="entry name" value="IG"/>
    <property type="match status" value="27"/>
</dbReference>
<keyword evidence="3" id="KW-0272">Extracellular matrix</keyword>
<dbReference type="PROSITE" id="PS50026">
    <property type="entry name" value="EGF_3"/>
    <property type="match status" value="4"/>
</dbReference>
<dbReference type="InterPro" id="IPR036179">
    <property type="entry name" value="Ig-like_dom_sf"/>
</dbReference>
<dbReference type="InterPro" id="IPR013106">
    <property type="entry name" value="Ig_V-set"/>
</dbReference>
<evidence type="ECO:0000256" key="3">
    <source>
        <dbReference type="ARBA" id="ARBA00022530"/>
    </source>
</evidence>
<evidence type="ECO:0000259" key="16">
    <source>
        <dbReference type="PROSITE" id="PS50993"/>
    </source>
</evidence>
<dbReference type="Pfam" id="PF00090">
    <property type="entry name" value="TSP_1"/>
    <property type="match status" value="5"/>
</dbReference>
<reference evidence="17" key="1">
    <citation type="submission" date="2022-06" db="EMBL/GenBank/DDBJ databases">
        <authorList>
            <person name="Berger JAMES D."/>
            <person name="Berger JAMES D."/>
        </authorList>
    </citation>
    <scope>NUCLEOTIDE SEQUENCE [LARGE SCALE GENOMIC DNA]</scope>
</reference>
<feature type="domain" description="Ig-like" evidence="15">
    <location>
        <begin position="593"/>
        <end position="683"/>
    </location>
</feature>
<dbReference type="FunFam" id="2.10.25.10:FF:000038">
    <property type="entry name" value="Fibrillin 2"/>
    <property type="match status" value="2"/>
</dbReference>
<dbReference type="Pfam" id="PF13927">
    <property type="entry name" value="Ig_3"/>
    <property type="match status" value="12"/>
</dbReference>
<keyword evidence="10" id="KW-0393">Immunoglobulin domain</keyword>
<dbReference type="PROSITE" id="PS50993">
    <property type="entry name" value="NIDOGEN_G2"/>
    <property type="match status" value="1"/>
</dbReference>
<dbReference type="InterPro" id="IPR000152">
    <property type="entry name" value="EGF-type_Asp/Asn_hydroxyl_site"/>
</dbReference>
<dbReference type="InterPro" id="IPR007110">
    <property type="entry name" value="Ig-like_dom"/>
</dbReference>
<dbReference type="PROSITE" id="PS50835">
    <property type="entry name" value="IG_LIKE"/>
    <property type="match status" value="28"/>
</dbReference>
<dbReference type="PROSITE" id="PS50092">
    <property type="entry name" value="TSP1"/>
    <property type="match status" value="6"/>
</dbReference>
<keyword evidence="2" id="KW-0964">Secreted</keyword>
<feature type="domain" description="Ig-like" evidence="15">
    <location>
        <begin position="2072"/>
        <end position="2180"/>
    </location>
</feature>
<evidence type="ECO:0000256" key="1">
    <source>
        <dbReference type="ARBA" id="ARBA00004498"/>
    </source>
</evidence>
<dbReference type="GO" id="GO:0008046">
    <property type="term" value="F:axon guidance receptor activity"/>
    <property type="evidence" value="ECO:0007669"/>
    <property type="project" value="TreeGrafter"/>
</dbReference>
<evidence type="ECO:0000313" key="18">
    <source>
        <dbReference type="WBParaSite" id="TREG1_24400.1"/>
    </source>
</evidence>
<dbReference type="PROSITE" id="PS00010">
    <property type="entry name" value="ASX_HYDROXYL"/>
    <property type="match status" value="4"/>
</dbReference>
<feature type="domain" description="Ig-like" evidence="15">
    <location>
        <begin position="1482"/>
        <end position="1577"/>
    </location>
</feature>
<feature type="domain" description="EGF-like" evidence="14">
    <location>
        <begin position="4053"/>
        <end position="4093"/>
    </location>
</feature>
<dbReference type="Gene3D" id="2.40.155.10">
    <property type="entry name" value="Green fluorescent protein"/>
    <property type="match status" value="1"/>
</dbReference>
<dbReference type="GO" id="GO:0005509">
    <property type="term" value="F:calcium ion binding"/>
    <property type="evidence" value="ECO:0007669"/>
    <property type="project" value="InterPro"/>
</dbReference>
<evidence type="ECO:0000256" key="10">
    <source>
        <dbReference type="ARBA" id="ARBA00023319"/>
    </source>
</evidence>
<feature type="domain" description="Ig-like" evidence="15">
    <location>
        <begin position="1391"/>
        <end position="1478"/>
    </location>
</feature>
<feature type="domain" description="Ig-like" evidence="15">
    <location>
        <begin position="2185"/>
        <end position="2270"/>
    </location>
</feature>
<dbReference type="FunFam" id="2.60.40.10:FF:000503">
    <property type="entry name" value="Hemicentin 1"/>
    <property type="match status" value="1"/>
</dbReference>
<feature type="domain" description="Ig-like" evidence="15">
    <location>
        <begin position="1785"/>
        <end position="1881"/>
    </location>
</feature>
<keyword evidence="5 13" id="KW-0732">Signal</keyword>
<dbReference type="GO" id="GO:0005886">
    <property type="term" value="C:plasma membrane"/>
    <property type="evidence" value="ECO:0007669"/>
    <property type="project" value="TreeGrafter"/>
</dbReference>
<dbReference type="SMART" id="SM00179">
    <property type="entry name" value="EGF_CA"/>
    <property type="match status" value="7"/>
</dbReference>
<evidence type="ECO:0000256" key="11">
    <source>
        <dbReference type="PROSITE-ProRule" id="PRU00076"/>
    </source>
</evidence>
<feature type="domain" description="Ig-like" evidence="15">
    <location>
        <begin position="3129"/>
        <end position="3209"/>
    </location>
</feature>
<dbReference type="InterPro" id="IPR050958">
    <property type="entry name" value="Cell_Adh-Cytoskel_Orgn"/>
</dbReference>
<accession>A0AA85JDY6</accession>
<dbReference type="Pfam" id="PF25106">
    <property type="entry name" value="VWA_4"/>
    <property type="match status" value="1"/>
</dbReference>
<dbReference type="InterPro" id="IPR001881">
    <property type="entry name" value="EGF-like_Ca-bd_dom"/>
</dbReference>
<sequence length="4424" mass="490344">MATYRNLKHLTLLSILILLYNSIIKNSVLGQQSVINYGYYSDQIIPGAGEYGLLTPGLVNLPDKQFNFTASNLQEPSPISAISLAIVFDSTGSMGNDLKQVKVGSRRILQRHLQRGEANYIKDFVLVKVHDPDVGPAKVTTSTKTFYEYLDNVYTQGGGDCPEMTITGIELALEASRPNSLIYVFTDSSAKDYNRTEKVLNLIQEKQSQVVFVLTGFCNTTDEPGFEAYRQIATVSSGQLYIIGKGQVNEFMQVVEAAVEARKVHILQQDTLNTDAKTYSFPVDSHLTQLTIHVTNHHRNQAIHVKIRNPEGKLIGKEDGLKQLMKAVKSVFVGSIDRPKAGQWTLEVGTEPEEADLDEPDESKQSERWISVRVSGISDVDFLQGFSTTPRLHNHGASTQPIAGVQNYIMVNMTGRFLPGQVDHFDMRAPNGASVVRLPVQQTAKTQIYVSQQAMDPITGHYYLEVSGRDGQGYPFQRCSKVALSSRQPQQIVVTCPAQVDVRRGATAELSCTVTSEIPYTVKWFKDKQAITGYPDENKVYNFPTSVMYTITDANEESQGIYTVEVVPTITDGEKKIEGQYQDEVSVIILPPPPRVLIPRNASVEPRTDAVLICNIFSLHENVEVKWYRGLEPRFELKNGRRHTISLNQDNPPGGLASAFTSTLTIRTATESDSGKYICEAEHKGGVSEADGFLLIHTRPIVTADEETVTFKEGSALVMSCRSEGAPKPKIIWAYNNVPITISTDDDQRITVIEEFFESRLIIRPAKSSDAGDYSCIAINSAGNSTIQITANFISSPKIDKLEISTPLPVEGQEQTFTCHVSGKPKPKVKWDFNGSPVTSSPGIRIDEESGVLKLLSVRQDMKGEWTCLAENIAGYTRESVLMDVGFPPKVLTDITSSKVLAEFAMDTTLSCPVTGQPQPNVKWYRVTGSGNVPLSFGNRYILQADNSLLIHDVNMEDAGVFLCEAVNMYGKVSHSVTVEIGGTKAPSISFTQPKQLVLLGTPEKQIICNVLDAKPAATVIWLKDNQPIDTRTSDKYFLDGFNLIVRDIEIEDEGIYTCIARNVVGKAKFDIELDVQAKPKFTESSTGGKIDITQGDNLVLECKVEGDPRPLVEWRKDGRIILPQGPGTNTGTVYSTNMGSMGPAIVISPDGYTLTVYSVTDAVAGSFTCSAINVHAIESKEFEITVKTPPVISKDGSAEFELGNQEVGLLTCIIAVSQPPAKITWYKDGRPLEPIPGRVSFLDHGHTVEIRGKNEDDSGSYECRAENVAGSDSRFYQVTVLIPPEVTTIGTSTRRLVQPGHKLELECGMTGYPEPKLTWYWNGKPLSGKDDQQETIASSLGMQIININPERKDLYIQEMSTALQGNYTCTGMNKGGSTDLTYEVILLEKPRIDSLNEKAVVFVNNTITLTCEATGSPPPNITWLFKGKPLDLETDPGYRLVGPKNLMLLSARPYQGGEYECIAENEAGTAHALTVLTVFEPTGDRNMAQNLTIRTINMGGNITFTCVMSSNPPAQIKWFKDEEDIYSVMPQDRFSISADGSALTILNVRLEDQGQFKCLAVNIPGSWNYHYTLEVTSSPGILRHSSSPSKVNVNDDEELRLQCLATANPEPVYQWLKDDTPLGLHVLAVSPNEGVDYSTTRTNVANLSSRYELHDQGRLLLIRGVQTHDAGRFTCIASNPVGEDRLDIEVQVSSSPRFLDGLDHESPILERGKPNYLWCNVTGQPEPEIRWEYDLPTTGPGDRNIQQRLNGRQLLLPNVDYGVITRYICIAKNKAGEIKRIFDPTLVYSPVIVGSEGKNPRQVLQNSSTRLVCDWEASPRARVEWFKDGELITPETFPKSNISVGDTQLYLTDVQTPDAGNYRCVVTNEYGVAKRQWAVQVMSPPSIRFSSTEGEHNVALGSNLALFCVASGHPLPKITWTRDGKPIAGSKHTISDDNIHLRLTDVEENDAGRYACHVMSEYGQVSKTFDVKVTYGPRLDPDGQLQYSLERTVGASALLECLVSGNPRVKIEWFKDGVSLDQLSYRYRLINQDRQLEIISMQPTDAGRYRCVAKNNYGQLEINTDVSVGAPARIDRGRVRTEYTVREGDELVLPCPANGSPTPKVHFSRTSEPRLGGRYDESSGVIKLSRQTDNLPKHSVVSQDRQSLTIFRTSKSDSGSYQCNASNAVGWDIMEYSVRVRVPPAFDTSNVQPEVHWFVNQTRSLDCTLMEGVDPPPQIKWERNNLPIVNGPDIQVSADGSKITVPLVQTRDAGEYICHAQNEVGKSTQIFNVLIYVRPKFVDPTRKIHIQAVQNETIQLACEATGEPRPRFAWFKKDIEIVQPQFMDPRYIHPQLSSLAILSGDQMLQISNIQPRDQAEYTCTVSNGGGTIEKKFNVTVIVPPVIIKRSGSLEEHRTSEFIPITFYCLLRDINQTKAEITWTKDGAPILMSPDGDYYVIQDQGQSLTVVRPTADEVGTYRCLARNRAGEDSHTFQLSVIASPRFPQDFVRYRQKQIVRLGAEIEFDCPAQGSPPPTITWYYKGAPLSQFNAPAKYTFDDNGSKLKIISATGKDLGEYQCLARNEAGNVSKIYELEVIMPPLVRLDKTEIREREGATFTVHCSAEGHPMPTLEWFRETGGLFRLGTSVDISTGLLTITDAKKEDSGRYVCKATNKISEDSKSVMIEIIERPTIHTSIKPILAKENEQVLLPCRTSGTQPIRIQWLLPSGQLITADQPGIFRLLPEQGLLIEKVRSEHAGRYRCSANNEAGFQNAVVSLEVLIPPTLVKPSNLEVSGRLNSVLRLNCEVESGSPAPTLIWERDGVTFSRTKSYYTTTESGLFIFNSLKPEDEGELTCIAKNAAGEDRVTFRVSVLVPPRVSLPISTIGYEGKSVTMNCEADGRPKPEIIWEFRGQPLTSYLDDRVRFETPTKVTIHDLKPTDGGTYSCIARSPGQEMAMDSTFLTIFTKPEFERTPNQTTEAYEARWIQFRCIANGHPKPDIRWMHNGNIIPSNPSKNGVGSLVLGPLRTDQAGRYTCAAKNDAGSIEYDFELKVKTRPKVHVYQSDEPPKESDTTRLRCEVSGDADSVIWLKDGNKISNSSRFRILDRGSSLVIKMAKARDTGTYQCIAANPVGEDLGELRLVVESKPYLVTYPNNMTAQIGSVVTMECLAEGQPKPTITWYKDKQLITLHGHRSVVNNGSLRIVGVSSDDDGLYHCVASSSLGEDFSPPAFLQVQLDGRWSPWSSWSECSQTCGHGTQSRTRKCTDPAPKYGGAHCFGETTEIRSCLVSFCPTDGEWGSWTPWSACTATCGAGLSQRRRRCDSPPPSNGGRPCVGEAVEDVMCEGLPPCPVGGSWSPWSPWSECSSTCGEGGTQNRRRTCDNPPPSNGGRSCPGQELMVRACNRGPCPVNGGWGKWTSWSHCSHSCGGGQRRRTRLCDSPAPAYGGEDCPPTGSIETSECQSEACPIHGDWSNWSSWSACSRTCGVGLQSRERECTQPQPQFGGRLCRGSAKEIRTCEVQKRGSSGFCPESDITQNPTWSEWSSWSECEPDCSSNAQISEIGGIRRRERTCTLVSTENDLTRSSSVLPSHGCPGPTEEIQDCVLEHKVDRCENALTHVNKGMLTGTIRGQLNSQDLGTILLNASWFNSGANRPTAYEFYLYNVPPERSQCIQALTEIYLPGIWYAAQEVSGATNGHRVMGTSNGVTWESVGQFADGSMIQMSQRVSRTNESYGVSLTESIIHLNTDIHLSGSCTFSLIDSKTTSNPEVELHDFHEDLVQLSPQKGSLHGHSSRAFTVYNLEREKSQMEPYSWTSTIRIGPDRRQNYLTQELQVDGIEHKANLQAGQIEFRAEGIIKKPLGPEVCPSGFEIQQARVTGPGMRLQSRRDYCKDIDECAFPNLNKCDHMCKNTVPQYTCTCQPGYRLSVDGHSCIDIDECTTVIGNNGTLCPYGQRCINTPGSYECKQLCAPGLRENLLEDRCDDIDECQVEPGICGLHTCVNTFGGYHCVCLPGYRRFGEICQDIDECLSGTYQCRENERCVNIPGSFRCQPACPPGYRAIGSPESNIVECVDIDECAIGTFQCPNGARCINEPGTYSCRCPNGQEAGNQGCDIRRDEFCNEGFQWNRERGCIDIDECNPPFGSSPCQYKCVNTYGAYRCECPVGYEVDRRTNLCRDINECNLGYPCRSDEVCLNLPGNYTCVEQKCPENYVFDKKSRSCRIRCADSKLTCPHGAMFADTVEYLIVSLPPPESFRVTGSRIMLRVVDWYQVQQSNCYYQLLDKSPNTPVNHRTEDGVVYLTPNWSPNHTREKPLLSAHLEGVNNGTNKHNTDRKYDKSEQLYYLFFRVSCYEDDSILPSPSPSLSTAEAGAVIPSFSAAVPSVNAAYVNSFNTNNMDNNDYNTENQSWLINPPSDIHYNQTNGKYKLVFQHSFYVYISVSKYPF</sequence>
<dbReference type="CDD" id="cd00054">
    <property type="entry name" value="EGF_CA"/>
    <property type="match status" value="7"/>
</dbReference>
<dbReference type="PANTHER" id="PTHR45080">
    <property type="entry name" value="CONTACTIN 5"/>
    <property type="match status" value="1"/>
</dbReference>
<dbReference type="FunFam" id="2.10.25.10:FF:000002">
    <property type="entry name" value="Latent-transforming growth factor beta-binding protein 3"/>
    <property type="match status" value="1"/>
</dbReference>
<dbReference type="InterPro" id="IPR003598">
    <property type="entry name" value="Ig_sub2"/>
</dbReference>
<comment type="subcellular location">
    <subcellularLocation>
        <location evidence="1">Secreted</location>
        <location evidence="1">Extracellular space</location>
        <location evidence="1">Extracellular matrix</location>
    </subcellularLocation>
</comment>
<feature type="domain" description="Ig-like" evidence="15">
    <location>
        <begin position="1886"/>
        <end position="1975"/>
    </location>
</feature>
<dbReference type="InterPro" id="IPR000884">
    <property type="entry name" value="TSP1_rpt"/>
</dbReference>
<feature type="domain" description="EGF-like" evidence="14">
    <location>
        <begin position="4114"/>
        <end position="4152"/>
    </location>
</feature>
<feature type="domain" description="Ig-like" evidence="15">
    <location>
        <begin position="2484"/>
        <end position="2577"/>
    </location>
</feature>
<dbReference type="CDD" id="cd00096">
    <property type="entry name" value="Ig"/>
    <property type="match status" value="7"/>
</dbReference>
<dbReference type="InterPro" id="IPR003599">
    <property type="entry name" value="Ig_sub"/>
</dbReference>
<dbReference type="WBParaSite" id="TREG1_24400.1">
    <property type="protein sequence ID" value="TREG1_24400.1"/>
    <property type="gene ID" value="TREG1_24400"/>
</dbReference>
<feature type="domain" description="Ig-like" evidence="15">
    <location>
        <begin position="2280"/>
        <end position="2380"/>
    </location>
</feature>
<evidence type="ECO:0000256" key="5">
    <source>
        <dbReference type="ARBA" id="ARBA00022729"/>
    </source>
</evidence>
<dbReference type="SUPFAM" id="SSF82895">
    <property type="entry name" value="TSP-1 type 1 repeat"/>
    <property type="match status" value="6"/>
</dbReference>
<evidence type="ECO:0000256" key="9">
    <source>
        <dbReference type="ARBA" id="ARBA00023180"/>
    </source>
</evidence>
<feature type="domain" description="Nidogen G2 beta-barrel" evidence="16">
    <location>
        <begin position="3597"/>
        <end position="3847"/>
    </location>
</feature>
<keyword evidence="9" id="KW-0325">Glycoprotein</keyword>
<dbReference type="InterPro" id="IPR056861">
    <property type="entry name" value="HMCN1-like_VWA"/>
</dbReference>
<feature type="signal peptide" evidence="13">
    <location>
        <begin position="1"/>
        <end position="30"/>
    </location>
</feature>
<feature type="domain" description="Ig-like" evidence="15">
    <location>
        <begin position="1580"/>
        <end position="1694"/>
    </location>
</feature>
<dbReference type="InterPro" id="IPR013098">
    <property type="entry name" value="Ig_I-set"/>
</dbReference>
<evidence type="ECO:0000313" key="17">
    <source>
        <dbReference type="Proteomes" id="UP000050795"/>
    </source>
</evidence>
<dbReference type="SMART" id="SM00406">
    <property type="entry name" value="IGv"/>
    <property type="match status" value="8"/>
</dbReference>
<evidence type="ECO:0000256" key="4">
    <source>
        <dbReference type="ARBA" id="ARBA00022536"/>
    </source>
</evidence>
<dbReference type="Proteomes" id="UP000050795">
    <property type="component" value="Unassembled WGS sequence"/>
</dbReference>
<dbReference type="SMART" id="SM00181">
    <property type="entry name" value="EGF"/>
    <property type="match status" value="7"/>
</dbReference>
<dbReference type="Pfam" id="PF07474">
    <property type="entry name" value="G2F"/>
    <property type="match status" value="1"/>
</dbReference>
<dbReference type="SUPFAM" id="SSF48726">
    <property type="entry name" value="Immunoglobulin"/>
    <property type="match status" value="28"/>
</dbReference>
<keyword evidence="4 11" id="KW-0245">EGF-like domain</keyword>
<dbReference type="SUPFAM" id="SSF53300">
    <property type="entry name" value="vWA-like"/>
    <property type="match status" value="1"/>
</dbReference>
<evidence type="ECO:0000259" key="15">
    <source>
        <dbReference type="PROSITE" id="PS50835"/>
    </source>
</evidence>
<dbReference type="SUPFAM" id="SSF57184">
    <property type="entry name" value="Growth factor receptor domain"/>
    <property type="match status" value="2"/>
</dbReference>
<dbReference type="PROSITE" id="PS01186">
    <property type="entry name" value="EGF_2"/>
    <property type="match status" value="2"/>
</dbReference>
<feature type="domain" description="Ig-like" evidence="15">
    <location>
        <begin position="1080"/>
        <end position="1186"/>
    </location>
</feature>
<dbReference type="InterPro" id="IPR018097">
    <property type="entry name" value="EGF_Ca-bd_CS"/>
</dbReference>
<dbReference type="Pfam" id="PF12662">
    <property type="entry name" value="cEGF"/>
    <property type="match status" value="1"/>
</dbReference>
<evidence type="ECO:0000256" key="7">
    <source>
        <dbReference type="ARBA" id="ARBA00022837"/>
    </source>
</evidence>
<dbReference type="GO" id="GO:0050808">
    <property type="term" value="P:synapse organization"/>
    <property type="evidence" value="ECO:0007669"/>
    <property type="project" value="TreeGrafter"/>
</dbReference>
<dbReference type="Pfam" id="PF07679">
    <property type="entry name" value="I-set"/>
    <property type="match status" value="16"/>
</dbReference>
<feature type="domain" description="Ig-like" evidence="15">
    <location>
        <begin position="3039"/>
        <end position="3126"/>
    </location>
</feature>
<dbReference type="Pfam" id="PF23560">
    <property type="entry name" value="GBD_Hemicentin"/>
    <property type="match status" value="1"/>
</dbReference>
<dbReference type="SMART" id="SM00408">
    <property type="entry name" value="IGc2"/>
    <property type="match status" value="28"/>
</dbReference>
<dbReference type="Pfam" id="PF07645">
    <property type="entry name" value="EGF_CA"/>
    <property type="match status" value="5"/>
</dbReference>
<dbReference type="PANTHER" id="PTHR45080:SF8">
    <property type="entry name" value="IG-LIKE DOMAIN-CONTAINING PROTEIN"/>
    <property type="match status" value="1"/>
</dbReference>
<feature type="domain" description="Ig-like" evidence="15">
    <location>
        <begin position="489"/>
        <end position="578"/>
    </location>
</feature>
<feature type="domain" description="Ig-like" evidence="15">
    <location>
        <begin position="2384"/>
        <end position="2479"/>
    </location>
</feature>
<feature type="domain" description="Ig-like" evidence="15">
    <location>
        <begin position="700"/>
        <end position="790"/>
    </location>
</feature>
<feature type="domain" description="Ig-like" evidence="15">
    <location>
        <begin position="1285"/>
        <end position="1386"/>
    </location>
</feature>
<dbReference type="FunFam" id="2.60.40.10:FF:000032">
    <property type="entry name" value="palladin isoform X1"/>
    <property type="match status" value="5"/>
</dbReference>
<proteinExistence type="predicted"/>
<dbReference type="InterPro" id="IPR006605">
    <property type="entry name" value="G2_nidogen/fibulin_G2F"/>
</dbReference>
<name>A0AA85JDY6_TRIRE</name>
<dbReference type="Gene3D" id="2.20.100.10">
    <property type="entry name" value="Thrombospondin type-1 (TSP1) repeat"/>
    <property type="match status" value="6"/>
</dbReference>
<dbReference type="InterPro" id="IPR026823">
    <property type="entry name" value="cEGF"/>
</dbReference>
<dbReference type="SUPFAM" id="SSF54511">
    <property type="entry name" value="GFP-like"/>
    <property type="match status" value="1"/>
</dbReference>
<dbReference type="InterPro" id="IPR013783">
    <property type="entry name" value="Ig-like_fold"/>
</dbReference>
<dbReference type="Gene3D" id="3.40.50.410">
    <property type="entry name" value="von Willebrand factor, type A domain"/>
    <property type="match status" value="1"/>
</dbReference>
<dbReference type="InterPro" id="IPR009017">
    <property type="entry name" value="GFP"/>
</dbReference>
<feature type="domain" description="EGF-like" evidence="14">
    <location>
        <begin position="3964"/>
        <end position="4003"/>
    </location>
</feature>
<dbReference type="GO" id="GO:0030424">
    <property type="term" value="C:axon"/>
    <property type="evidence" value="ECO:0007669"/>
    <property type="project" value="TreeGrafter"/>
</dbReference>
<feature type="domain" description="Ig-like" evidence="15">
    <location>
        <begin position="797"/>
        <end position="884"/>
    </location>
</feature>
<keyword evidence="6" id="KW-0677">Repeat</keyword>
<feature type="domain" description="Ig-like" evidence="15">
    <location>
        <begin position="2765"/>
        <end position="2853"/>
    </location>
</feature>
<dbReference type="FunFam" id="2.20.100.10:FF:000001">
    <property type="entry name" value="semaphorin-5A isoform X1"/>
    <property type="match status" value="2"/>
</dbReference>
<comment type="caution">
    <text evidence="11">Lacks conserved residue(s) required for the propagation of feature annotation.</text>
</comment>
<protein>
    <recommendedName>
        <fullName evidence="19">Hemicentin-1</fullName>
    </recommendedName>
</protein>
<dbReference type="InterPro" id="IPR036465">
    <property type="entry name" value="vWFA_dom_sf"/>
</dbReference>
<feature type="domain" description="Ig-like" evidence="15">
    <location>
        <begin position="1697"/>
        <end position="1774"/>
    </location>
</feature>
<dbReference type="FunFam" id="2.20.100.10:FF:000007">
    <property type="entry name" value="Thrombospondin 1"/>
    <property type="match status" value="3"/>
</dbReference>
<dbReference type="PROSITE" id="PS01187">
    <property type="entry name" value="EGF_CA"/>
    <property type="match status" value="2"/>
</dbReference>
<feature type="domain" description="Ig-like" evidence="15">
    <location>
        <begin position="2672"/>
        <end position="2758"/>
    </location>
</feature>
<feature type="chain" id="PRO_5041744411" description="Hemicentin-1" evidence="13">
    <location>
        <begin position="31"/>
        <end position="4424"/>
    </location>
</feature>
<feature type="domain" description="Ig-like" evidence="15">
    <location>
        <begin position="1978"/>
        <end position="2068"/>
    </location>
</feature>
<dbReference type="GO" id="GO:0043025">
    <property type="term" value="C:neuronal cell body"/>
    <property type="evidence" value="ECO:0007669"/>
    <property type="project" value="TreeGrafter"/>
</dbReference>
<organism evidence="17 18">
    <name type="scientific">Trichobilharzia regenti</name>
    <name type="common">Nasal bird schistosome</name>
    <dbReference type="NCBI Taxonomy" id="157069"/>
    <lineage>
        <taxon>Eukaryota</taxon>
        <taxon>Metazoa</taxon>
        <taxon>Spiralia</taxon>
        <taxon>Lophotrochozoa</taxon>
        <taxon>Platyhelminthes</taxon>
        <taxon>Trematoda</taxon>
        <taxon>Digenea</taxon>
        <taxon>Strigeidida</taxon>
        <taxon>Schistosomatoidea</taxon>
        <taxon>Schistosomatidae</taxon>
        <taxon>Trichobilharzia</taxon>
    </lineage>
</organism>
<dbReference type="InterPro" id="IPR049883">
    <property type="entry name" value="NOTCH1_EGF-like"/>
</dbReference>
<dbReference type="GO" id="GO:0007156">
    <property type="term" value="P:homophilic cell adhesion via plasma membrane adhesion molecules"/>
    <property type="evidence" value="ECO:0007669"/>
    <property type="project" value="TreeGrafter"/>
</dbReference>
<evidence type="ECO:0000256" key="2">
    <source>
        <dbReference type="ARBA" id="ARBA00022525"/>
    </source>
</evidence>
<dbReference type="Gene3D" id="2.60.40.10">
    <property type="entry name" value="Immunoglobulins"/>
    <property type="match status" value="28"/>
</dbReference>
<keyword evidence="8" id="KW-1015">Disulfide bond</keyword>
<evidence type="ECO:0000259" key="14">
    <source>
        <dbReference type="PROSITE" id="PS50026"/>
    </source>
</evidence>
<evidence type="ECO:0000256" key="13">
    <source>
        <dbReference type="SAM" id="SignalP"/>
    </source>
</evidence>
<keyword evidence="7" id="KW-0106">Calcium</keyword>
<feature type="domain" description="Ig-like" evidence="15">
    <location>
        <begin position="2950"/>
        <end position="3034"/>
    </location>
</feature>
<dbReference type="InterPro" id="IPR056475">
    <property type="entry name" value="GBD_Hemicentin/VWA7"/>
</dbReference>